<proteinExistence type="predicted"/>
<gene>
    <name evidence="1" type="ORF">PFTANZ_00233</name>
</gene>
<protein>
    <submittedName>
        <fullName evidence="1">Uncharacterized protein</fullName>
    </submittedName>
</protein>
<dbReference type="AlphaFoldDB" id="A0A024WF10"/>
<reference evidence="1 2" key="2">
    <citation type="submission" date="2013-02" db="EMBL/GenBank/DDBJ databases">
        <title>The Genome Sequence of Plasmodium falciparum Tanzania (2000708).</title>
        <authorList>
            <consortium name="The Broad Institute Genome Sequencing Platform"/>
            <consortium name="The Broad Institute Genome Sequencing Center for Infectious Disease"/>
            <person name="Neafsey D."/>
            <person name="Cheeseman I."/>
            <person name="Volkman S."/>
            <person name="Adams J."/>
            <person name="Walker B."/>
            <person name="Young S.K."/>
            <person name="Zeng Q."/>
            <person name="Gargeya S."/>
            <person name="Fitzgerald M."/>
            <person name="Haas B."/>
            <person name="Abouelleil A."/>
            <person name="Alvarado L."/>
            <person name="Arachchi H.M."/>
            <person name="Berlin A.M."/>
            <person name="Chapman S.B."/>
            <person name="Dewar J."/>
            <person name="Goldberg J."/>
            <person name="Griggs A."/>
            <person name="Gujja S."/>
            <person name="Hansen M."/>
            <person name="Howarth C."/>
            <person name="Imamovic A."/>
            <person name="Larimer J."/>
            <person name="McCowan C."/>
            <person name="Murphy C."/>
            <person name="Neiman D."/>
            <person name="Pearson M."/>
            <person name="Priest M."/>
            <person name="Roberts A."/>
            <person name="Saif S."/>
            <person name="Shea T."/>
            <person name="Sisk P."/>
            <person name="Sykes S."/>
            <person name="Wortman J."/>
            <person name="Nusbaum C."/>
            <person name="Birren B."/>
        </authorList>
    </citation>
    <scope>NUCLEOTIDE SEQUENCE [LARGE SCALE GENOMIC DNA]</scope>
    <source>
        <strain evidence="2">Tanzania (2000708)</strain>
    </source>
</reference>
<sequence>MVIKYYGKYIWGTIIIRKYINACAKICSVERFFNFPFLHFIKSGTTLSKNIGKINKKLNKNIIKYNII</sequence>
<reference evidence="1 2" key="1">
    <citation type="submission" date="2013-02" db="EMBL/GenBank/DDBJ databases">
        <title>The Genome Annotation of Plasmodium falciparum Tanzania (2000708).</title>
        <authorList>
            <consortium name="The Broad Institute Genome Sequencing Platform"/>
            <consortium name="The Broad Institute Genome Sequencing Center for Infectious Disease"/>
            <person name="Neafsey D."/>
            <person name="Hoffman S."/>
            <person name="Volkman S."/>
            <person name="Rosenthal P."/>
            <person name="Walker B."/>
            <person name="Young S.K."/>
            <person name="Zeng Q."/>
            <person name="Gargeya S."/>
            <person name="Fitzgerald M."/>
            <person name="Haas B."/>
            <person name="Abouelleil A."/>
            <person name="Allen A.W."/>
            <person name="Alvarado L."/>
            <person name="Arachchi H.M."/>
            <person name="Berlin A.M."/>
            <person name="Chapman S.B."/>
            <person name="Gainer-Dewar J."/>
            <person name="Goldberg J."/>
            <person name="Griggs A."/>
            <person name="Gujja S."/>
            <person name="Hansen M."/>
            <person name="Howarth C."/>
            <person name="Imamovic A."/>
            <person name="Ireland A."/>
            <person name="Larimer J."/>
            <person name="McCowan C."/>
            <person name="Murphy C."/>
            <person name="Pearson M."/>
            <person name="Poon T.W."/>
            <person name="Priest M."/>
            <person name="Roberts A."/>
            <person name="Saif S."/>
            <person name="Shea T."/>
            <person name="Sisk P."/>
            <person name="Sykes S."/>
            <person name="Wortman J."/>
            <person name="Nusbaum C."/>
            <person name="Birren B."/>
        </authorList>
    </citation>
    <scope>NUCLEOTIDE SEQUENCE [LARGE SCALE GENOMIC DNA]</scope>
    <source>
        <strain evidence="2">Tanzania (2000708)</strain>
    </source>
</reference>
<dbReference type="Proteomes" id="UP000030708">
    <property type="component" value="Unassembled WGS sequence"/>
</dbReference>
<evidence type="ECO:0000313" key="1">
    <source>
        <dbReference type="EMBL" id="ETW39075.1"/>
    </source>
</evidence>
<dbReference type="EMBL" id="KI926272">
    <property type="protein sequence ID" value="ETW39075.1"/>
    <property type="molecule type" value="Genomic_DNA"/>
</dbReference>
<organism evidence="1 2">
    <name type="scientific">Plasmodium falciparum Tanzania</name>
    <name type="common">2000708</name>
    <dbReference type="NCBI Taxonomy" id="1036725"/>
    <lineage>
        <taxon>Eukaryota</taxon>
        <taxon>Sar</taxon>
        <taxon>Alveolata</taxon>
        <taxon>Apicomplexa</taxon>
        <taxon>Aconoidasida</taxon>
        <taxon>Haemosporida</taxon>
        <taxon>Plasmodiidae</taxon>
        <taxon>Plasmodium</taxon>
        <taxon>Plasmodium (Laverania)</taxon>
    </lineage>
</organism>
<accession>A0A024WF10</accession>
<name>A0A024WF10_PLAFA</name>
<evidence type="ECO:0000313" key="2">
    <source>
        <dbReference type="Proteomes" id="UP000030708"/>
    </source>
</evidence>